<dbReference type="EMBL" id="QYAD01000001">
    <property type="protein sequence ID" value="MBL3689479.1"/>
    <property type="molecule type" value="Genomic_DNA"/>
</dbReference>
<dbReference type="SUPFAM" id="SSF63817">
    <property type="entry name" value="Sortase"/>
    <property type="match status" value="1"/>
</dbReference>
<gene>
    <name evidence="3" type="ORF">D3226_05825</name>
</gene>
<evidence type="ECO:0000313" key="3">
    <source>
        <dbReference type="EMBL" id="MBL3689479.1"/>
    </source>
</evidence>
<dbReference type="InterPro" id="IPR023365">
    <property type="entry name" value="Sortase_dom-sf"/>
</dbReference>
<dbReference type="InterPro" id="IPR005754">
    <property type="entry name" value="Sortase"/>
</dbReference>
<dbReference type="NCBIfam" id="TIGR01076">
    <property type="entry name" value="sortase_fam"/>
    <property type="match status" value="1"/>
</dbReference>
<organism evidence="3 4">
    <name type="scientific">Leucobacter chromiireducens subsp. chromiireducens</name>
    <dbReference type="NCBI Taxonomy" id="660067"/>
    <lineage>
        <taxon>Bacteria</taxon>
        <taxon>Bacillati</taxon>
        <taxon>Actinomycetota</taxon>
        <taxon>Actinomycetes</taxon>
        <taxon>Micrococcales</taxon>
        <taxon>Microbacteriaceae</taxon>
        <taxon>Leucobacter</taxon>
    </lineage>
</organism>
<dbReference type="Gene3D" id="2.40.260.10">
    <property type="entry name" value="Sortase"/>
    <property type="match status" value="1"/>
</dbReference>
<evidence type="ECO:0000313" key="4">
    <source>
        <dbReference type="Proteomes" id="UP001646141"/>
    </source>
</evidence>
<keyword evidence="4" id="KW-1185">Reference proteome</keyword>
<dbReference type="Pfam" id="PF04203">
    <property type="entry name" value="Sortase"/>
    <property type="match status" value="1"/>
</dbReference>
<dbReference type="CDD" id="cd05827">
    <property type="entry name" value="Sortase_C"/>
    <property type="match status" value="1"/>
</dbReference>
<name>A0ABS1SPR7_9MICO</name>
<feature type="transmembrane region" description="Helical" evidence="2">
    <location>
        <begin position="241"/>
        <end position="260"/>
    </location>
</feature>
<sequence length="280" mass="30103">MVLVGLGISLYPTTSQWISSYNQSQIVRNYAGEVDNMNPGPVEQLGEAVRYNDALTSGVDLLAGATIPTGTGTSANTAFDYNQTLVANEDGMMARIRFPVADVDLPIYHGTSEDTLLKGAGHLEGSHLPVGGESTRSVITAHRGLATSTMFSHLDRVEIGDRFTLETFGEVLTYEVRETRVIAPEETDSLRAEPGRDLVTLVTCTPLGINTHRILVTGERVTPTPPADLSTLGQASTLPGFPWWALGFGAGIVLVTAFVWRAGYTDPRRIRPTQPSATDS</sequence>
<dbReference type="InterPro" id="IPR042002">
    <property type="entry name" value="Sortase_C"/>
</dbReference>
<keyword evidence="2" id="KW-0472">Membrane</keyword>
<accession>A0ABS1SPR7</accession>
<proteinExistence type="predicted"/>
<dbReference type="Proteomes" id="UP001646141">
    <property type="component" value="Unassembled WGS sequence"/>
</dbReference>
<keyword evidence="1" id="KW-0378">Hydrolase</keyword>
<protein>
    <submittedName>
        <fullName evidence="3">Class C sortase</fullName>
    </submittedName>
</protein>
<reference evidence="3 4" key="1">
    <citation type="submission" date="2018-09" db="EMBL/GenBank/DDBJ databases">
        <title>Comparative genomics of Leucobacter spp.</title>
        <authorList>
            <person name="Reis A.C."/>
            <person name="Kolvenbach B.A."/>
            <person name="Corvini P.F.X."/>
            <person name="Nunes O.C."/>
        </authorList>
    </citation>
    <scope>NUCLEOTIDE SEQUENCE [LARGE SCALE GENOMIC DNA]</scope>
    <source>
        <strain evidence="3 4">L-1</strain>
    </source>
</reference>
<comment type="caution">
    <text evidence="3">The sequence shown here is derived from an EMBL/GenBank/DDBJ whole genome shotgun (WGS) entry which is preliminary data.</text>
</comment>
<evidence type="ECO:0000256" key="2">
    <source>
        <dbReference type="SAM" id="Phobius"/>
    </source>
</evidence>
<keyword evidence="2" id="KW-0812">Transmembrane</keyword>
<evidence type="ECO:0000256" key="1">
    <source>
        <dbReference type="ARBA" id="ARBA00022801"/>
    </source>
</evidence>
<dbReference type="NCBIfam" id="NF033745">
    <property type="entry name" value="class_C_sortase"/>
    <property type="match status" value="1"/>
</dbReference>
<keyword evidence="2" id="KW-1133">Transmembrane helix</keyword>